<accession>A0A0N4XAK6</accession>
<dbReference type="InterPro" id="IPR059048">
    <property type="entry name" value="CUB_M02D8_5_5th"/>
</dbReference>
<feature type="domain" description="M02D8-5-like fourth CUB" evidence="3">
    <location>
        <begin position="85"/>
        <end position="194"/>
    </location>
</feature>
<dbReference type="AlphaFoldDB" id="A0A0N4XAK6"/>
<dbReference type="Pfam" id="PF23063">
    <property type="entry name" value="CUB_M02D8_5_4th"/>
    <property type="match status" value="1"/>
</dbReference>
<dbReference type="Pfam" id="PF23064">
    <property type="entry name" value="CUB_M02D8_5_5th"/>
    <property type="match status" value="1"/>
</dbReference>
<name>A0A0N4XAK6_HAEPC</name>
<evidence type="ECO:0000313" key="5">
    <source>
        <dbReference type="EMBL" id="VDO89660.1"/>
    </source>
</evidence>
<evidence type="ECO:0000313" key="7">
    <source>
        <dbReference type="WBParaSite" id="HPLM_0002140101-mRNA-1"/>
    </source>
</evidence>
<dbReference type="Proteomes" id="UP000268014">
    <property type="component" value="Unassembled WGS sequence"/>
</dbReference>
<reference evidence="7" key="1">
    <citation type="submission" date="2017-02" db="UniProtKB">
        <authorList>
            <consortium name="WormBaseParasite"/>
        </authorList>
    </citation>
    <scope>IDENTIFICATION</scope>
</reference>
<dbReference type="OrthoDB" id="5868910at2759"/>
<feature type="region of interest" description="Disordered" evidence="1">
    <location>
        <begin position="313"/>
        <end position="344"/>
    </location>
</feature>
<dbReference type="InterPro" id="IPR035914">
    <property type="entry name" value="Sperma_CUB_dom_sf"/>
</dbReference>
<feature type="domain" description="M02D8-5-like fifth CUB" evidence="4">
    <location>
        <begin position="202"/>
        <end position="272"/>
    </location>
</feature>
<sequence>MEFETEKCCDIMLIDGIAPAPYNLYNYQGFMQPMFQFANSSTVTFNFTSDGLVGGSGFSGSVYNIDCFCNFTLLQLTEENPYKEIFSPGFLDGAPTYCPNLNCFWIVQFSTDYELVSNMSVLNLRSVDTPQDLLTVTDNFGRILVQKNVMSYGDVSEAITTSGQLSFNLVTSPVTAFPPSLVASGFLVQLTLVKKNFHRKAIVLTDENFMVDISTEFFAEGLNMTYEYLITARPNRKASETVAVYFFTATYGTVNLDVYDGPDASADTIYTRVSPDSYPLHRETTLLRLGSRYVRLPVSLMVAEVHFGLTELSDGPAGNSAQQDRSTLPQMEGCGLGPAERISS</sequence>
<organism evidence="7">
    <name type="scientific">Haemonchus placei</name>
    <name type="common">Barber's pole worm</name>
    <dbReference type="NCBI Taxonomy" id="6290"/>
    <lineage>
        <taxon>Eukaryota</taxon>
        <taxon>Metazoa</taxon>
        <taxon>Ecdysozoa</taxon>
        <taxon>Nematoda</taxon>
        <taxon>Chromadorea</taxon>
        <taxon>Rhabditida</taxon>
        <taxon>Rhabditina</taxon>
        <taxon>Rhabditomorpha</taxon>
        <taxon>Strongyloidea</taxon>
        <taxon>Trichostrongylidae</taxon>
        <taxon>Haemonchus</taxon>
    </lineage>
</organism>
<evidence type="ECO:0000259" key="3">
    <source>
        <dbReference type="Pfam" id="PF23063"/>
    </source>
</evidence>
<evidence type="ECO:0000259" key="4">
    <source>
        <dbReference type="Pfam" id="PF23064"/>
    </source>
</evidence>
<protein>
    <submittedName>
        <fullName evidence="7">CUB_2 domain-containing protein</fullName>
    </submittedName>
</protein>
<gene>
    <name evidence="5" type="ORF">HPLM_LOCUS21390</name>
</gene>
<proteinExistence type="predicted"/>
<evidence type="ECO:0000256" key="1">
    <source>
        <dbReference type="SAM" id="MobiDB-lite"/>
    </source>
</evidence>
<dbReference type="InterPro" id="IPR059047">
    <property type="entry name" value="CUB_M02D8_5_3rd"/>
</dbReference>
<evidence type="ECO:0000313" key="6">
    <source>
        <dbReference type="Proteomes" id="UP000268014"/>
    </source>
</evidence>
<dbReference type="Pfam" id="PF23062">
    <property type="entry name" value="CUB_M02D8_5_3rd"/>
    <property type="match status" value="1"/>
</dbReference>
<evidence type="ECO:0000259" key="2">
    <source>
        <dbReference type="Pfam" id="PF23062"/>
    </source>
</evidence>
<dbReference type="InterPro" id="IPR059043">
    <property type="entry name" value="CUB_M02D8_5_4th"/>
</dbReference>
<reference evidence="5 6" key="2">
    <citation type="submission" date="2018-11" db="EMBL/GenBank/DDBJ databases">
        <authorList>
            <consortium name="Pathogen Informatics"/>
        </authorList>
    </citation>
    <scope>NUCLEOTIDE SEQUENCE [LARGE SCALE GENOMIC DNA]</scope>
    <source>
        <strain evidence="5 6">MHpl1</strain>
    </source>
</reference>
<dbReference type="WBParaSite" id="HPLM_0002140101-mRNA-1">
    <property type="protein sequence ID" value="HPLM_0002140101-mRNA-1"/>
    <property type="gene ID" value="HPLM_0002140101"/>
</dbReference>
<keyword evidence="6" id="KW-1185">Reference proteome</keyword>
<dbReference type="SUPFAM" id="SSF49854">
    <property type="entry name" value="Spermadhesin, CUB domain"/>
    <property type="match status" value="1"/>
</dbReference>
<feature type="compositionally biased region" description="Polar residues" evidence="1">
    <location>
        <begin position="319"/>
        <end position="329"/>
    </location>
</feature>
<feature type="domain" description="M02D8-5-like third CUB" evidence="2">
    <location>
        <begin position="1"/>
        <end position="67"/>
    </location>
</feature>
<dbReference type="EMBL" id="UZAF01023359">
    <property type="protein sequence ID" value="VDO89660.1"/>
    <property type="molecule type" value="Genomic_DNA"/>
</dbReference>